<feature type="domain" description="DUF4333" evidence="3">
    <location>
        <begin position="166"/>
        <end position="239"/>
    </location>
</feature>
<proteinExistence type="predicted"/>
<keyword evidence="5" id="KW-1185">Reference proteome</keyword>
<dbReference type="Proteomes" id="UP001629745">
    <property type="component" value="Unassembled WGS sequence"/>
</dbReference>
<feature type="region of interest" description="Disordered" evidence="1">
    <location>
        <begin position="1"/>
        <end position="145"/>
    </location>
</feature>
<evidence type="ECO:0000313" key="5">
    <source>
        <dbReference type="Proteomes" id="UP001629745"/>
    </source>
</evidence>
<feature type="transmembrane region" description="Helical" evidence="2">
    <location>
        <begin position="150"/>
        <end position="171"/>
    </location>
</feature>
<organism evidence="4 5">
    <name type="scientific">Rhodococcus parequi</name>
    <dbReference type="NCBI Taxonomy" id="3137122"/>
    <lineage>
        <taxon>Bacteria</taxon>
        <taxon>Bacillati</taxon>
        <taxon>Actinomycetota</taxon>
        <taxon>Actinomycetes</taxon>
        <taxon>Mycobacteriales</taxon>
        <taxon>Nocardiaceae</taxon>
        <taxon>Rhodococcus</taxon>
    </lineage>
</organism>
<feature type="compositionally biased region" description="Low complexity" evidence="1">
    <location>
        <begin position="115"/>
        <end position="130"/>
    </location>
</feature>
<dbReference type="InterPro" id="IPR025637">
    <property type="entry name" value="DUF4333"/>
</dbReference>
<dbReference type="RefSeq" id="WP_420166651.1">
    <property type="nucleotide sequence ID" value="NZ_JBDLNV010000009.1"/>
</dbReference>
<evidence type="ECO:0000259" key="3">
    <source>
        <dbReference type="Pfam" id="PF14230"/>
    </source>
</evidence>
<sequence length="247" mass="25667">MSGPHGPNESTARRTPDGGSAEGSVGPGPTEQFPQHAYPADVHGAGAYRGPDQGQWQQGQSWGQHPGTPGPAPGQQWGPAPQGWPQHNPGQPYPGQQWGAPGQQQWNPGGQGMAPGYPQQPQQFGQPGNQWAPPQPGQPTPGQGGRKTGLWVGIAVAVVVVVGLIVALLSWTLGGKTLDQQAAQRGVEQIVTESYGARSVTGVSCPSGQEVEKGASFECTLTVDGSPKSVKVTFTDDEGTYEVSRPS</sequence>
<comment type="caution">
    <text evidence="4">The sequence shown here is derived from an EMBL/GenBank/DDBJ whole genome shotgun (WGS) entry which is preliminary data.</text>
</comment>
<dbReference type="EMBL" id="JBDLNV010000009">
    <property type="protein sequence ID" value="MFM1726196.1"/>
    <property type="molecule type" value="Genomic_DNA"/>
</dbReference>
<protein>
    <submittedName>
        <fullName evidence="4">DUF4333 domain-containing protein</fullName>
    </submittedName>
</protein>
<reference evidence="4 5" key="1">
    <citation type="submission" date="2023-11" db="EMBL/GenBank/DDBJ databases">
        <authorList>
            <person name="Val-Calvo J."/>
            <person name="Scortti M."/>
            <person name="Vazquez-Boland J."/>
        </authorList>
    </citation>
    <scope>NUCLEOTIDE SEQUENCE [LARGE SCALE GENOMIC DNA]</scope>
    <source>
        <strain evidence="4 5">PAM 2766</strain>
    </source>
</reference>
<keyword evidence="2" id="KW-0812">Transmembrane</keyword>
<evidence type="ECO:0000256" key="1">
    <source>
        <dbReference type="SAM" id="MobiDB-lite"/>
    </source>
</evidence>
<gene>
    <name evidence="4" type="ORF">ABEU20_004821</name>
</gene>
<keyword evidence="2" id="KW-0472">Membrane</keyword>
<feature type="compositionally biased region" description="Low complexity" evidence="1">
    <location>
        <begin position="53"/>
        <end position="108"/>
    </location>
</feature>
<dbReference type="Pfam" id="PF14230">
    <property type="entry name" value="DUF4333"/>
    <property type="match status" value="1"/>
</dbReference>
<name>A0ABW9FKS3_9NOCA</name>
<evidence type="ECO:0000313" key="4">
    <source>
        <dbReference type="EMBL" id="MFM1726196.1"/>
    </source>
</evidence>
<keyword evidence="2" id="KW-1133">Transmembrane helix</keyword>
<accession>A0ABW9FKS3</accession>
<evidence type="ECO:0000256" key="2">
    <source>
        <dbReference type="SAM" id="Phobius"/>
    </source>
</evidence>